<evidence type="ECO:0000256" key="2">
    <source>
        <dbReference type="ARBA" id="ARBA00022670"/>
    </source>
</evidence>
<comment type="caution">
    <text evidence="6">The sequence shown here is derived from an EMBL/GenBank/DDBJ whole genome shotgun (WGS) entry which is preliminary data.</text>
</comment>
<dbReference type="InterPro" id="IPR002142">
    <property type="entry name" value="Peptidase_S49"/>
</dbReference>
<dbReference type="Gene3D" id="3.90.226.10">
    <property type="entry name" value="2-enoyl-CoA Hydratase, Chain A, domain 1"/>
    <property type="match status" value="1"/>
</dbReference>
<keyword evidence="4" id="KW-0720">Serine protease</keyword>
<evidence type="ECO:0000256" key="1">
    <source>
        <dbReference type="ARBA" id="ARBA00008683"/>
    </source>
</evidence>
<dbReference type="PANTHER" id="PTHR33209:SF1">
    <property type="entry name" value="PEPTIDASE S49 DOMAIN-CONTAINING PROTEIN"/>
    <property type="match status" value="1"/>
</dbReference>
<dbReference type="Proteomes" id="UP000598488">
    <property type="component" value="Unassembled WGS sequence"/>
</dbReference>
<gene>
    <name evidence="6" type="ORF">JHD44_08655</name>
</gene>
<feature type="domain" description="Peptidase S49" evidence="5">
    <location>
        <begin position="146"/>
        <end position="288"/>
    </location>
</feature>
<keyword evidence="7" id="KW-1185">Reference proteome</keyword>
<organism evidence="6 7">
    <name type="scientific">Marinomonas ostreistagni</name>
    <dbReference type="NCBI Taxonomy" id="359209"/>
    <lineage>
        <taxon>Bacteria</taxon>
        <taxon>Pseudomonadati</taxon>
        <taxon>Pseudomonadota</taxon>
        <taxon>Gammaproteobacteria</taxon>
        <taxon>Oceanospirillales</taxon>
        <taxon>Oceanospirillaceae</taxon>
        <taxon>Marinomonas</taxon>
    </lineage>
</organism>
<evidence type="ECO:0000259" key="5">
    <source>
        <dbReference type="Pfam" id="PF01343"/>
    </source>
</evidence>
<dbReference type="InterPro" id="IPR029045">
    <property type="entry name" value="ClpP/crotonase-like_dom_sf"/>
</dbReference>
<protein>
    <submittedName>
        <fullName evidence="6">S49 family peptidase</fullName>
    </submittedName>
</protein>
<dbReference type="SUPFAM" id="SSF52096">
    <property type="entry name" value="ClpP/crotonase"/>
    <property type="match status" value="1"/>
</dbReference>
<dbReference type="PANTHER" id="PTHR33209">
    <property type="entry name" value="PROTEASE 4"/>
    <property type="match status" value="1"/>
</dbReference>
<comment type="similarity">
    <text evidence="1">Belongs to the peptidase S49 family.</text>
</comment>
<reference evidence="6 7" key="1">
    <citation type="submission" date="2020-12" db="EMBL/GenBank/DDBJ databases">
        <title>Comparative genome analysis of fungal antagonists Marinomonas ostreistagni 398 and M. spartinae 468.</title>
        <authorList>
            <person name="Fields J.L."/>
            <person name="Mavrodi O.V."/>
            <person name="Biber P.D."/>
            <person name="Indest K.J."/>
            <person name="Mavrodi D.V."/>
        </authorList>
    </citation>
    <scope>NUCLEOTIDE SEQUENCE [LARGE SCALE GENOMIC DNA]</scope>
    <source>
        <strain evidence="6 7">USM7</strain>
    </source>
</reference>
<dbReference type="CDD" id="cd07022">
    <property type="entry name" value="S49_Sppa_36K_type"/>
    <property type="match status" value="1"/>
</dbReference>
<proteinExistence type="inferred from homology"/>
<dbReference type="RefSeq" id="WP_199462364.1">
    <property type="nucleotide sequence ID" value="NZ_JAEMUH010000007.1"/>
</dbReference>
<dbReference type="Pfam" id="PF01343">
    <property type="entry name" value="Peptidase_S49"/>
    <property type="match status" value="1"/>
</dbReference>
<dbReference type="Gene3D" id="6.20.330.10">
    <property type="match status" value="1"/>
</dbReference>
<evidence type="ECO:0000256" key="3">
    <source>
        <dbReference type="ARBA" id="ARBA00022801"/>
    </source>
</evidence>
<sequence>MSANLKHIASRALDKPLLLDPGYARTFFSALSTRLGVTQLVDAQGEVMTGEKMHIEASSFMNSRDRQRPYQVIEGVALVPVSGTLVHKFGHVQPYSGMTGYDGVIARVQAAIDDSEVKGILLDMDTPGGEVAGCFDAAQTIRVLAQDSGKPLWAVADDMACSAGMAIASAADRRLITQSAVMGSVGVVMAHQSYEGLLKENGVKVTLIHSGAHKVDGNPYEDLSAEVLAAFQEKSDSLRQEFAALVSTHTGLSVEAVLATEAKTYRGQEAIDVGFADQLVNGNEAIAIFADFLNQPKTNISGVTMSAEKVTDNAVPTVPAAQPSADAPQMSEKDRIKGIMKCEAAAGREKLAEHFAYDTDMSVEAAQAALAMAPQAQAPDATSQQAHAEKLDQLMKQEGNPNITDDVDESASADDGVSKLTAAYAYTTAT</sequence>
<name>A0ABS0ZAR7_9GAMM</name>
<evidence type="ECO:0000313" key="7">
    <source>
        <dbReference type="Proteomes" id="UP000598488"/>
    </source>
</evidence>
<dbReference type="InterPro" id="IPR033855">
    <property type="entry name" value="Protein_C"/>
</dbReference>
<keyword evidence="2" id="KW-0645">Protease</keyword>
<evidence type="ECO:0000313" key="6">
    <source>
        <dbReference type="EMBL" id="MBJ7550750.1"/>
    </source>
</evidence>
<keyword evidence="3" id="KW-0378">Hydrolase</keyword>
<dbReference type="EMBL" id="JAEMUH010000007">
    <property type="protein sequence ID" value="MBJ7550750.1"/>
    <property type="molecule type" value="Genomic_DNA"/>
</dbReference>
<accession>A0ABS0ZAR7</accession>
<evidence type="ECO:0000256" key="4">
    <source>
        <dbReference type="ARBA" id="ARBA00022825"/>
    </source>
</evidence>